<dbReference type="EMBL" id="SRPS01000272">
    <property type="protein sequence ID" value="KAG5960753.1"/>
    <property type="molecule type" value="Genomic_DNA"/>
</dbReference>
<feature type="compositionally biased region" description="Polar residues" evidence="1">
    <location>
        <begin position="1"/>
        <end position="11"/>
    </location>
</feature>
<sequence>MLQTFTNTVSMRSYARSAQGETRSSSSSIMIHVKMNSSSARPATEATASASRAAEDTTTVQVEETSTTNSPFVKRYNRRPPNKRRLEHLDEQDANERDDGPITSRPFLHHQAQLRVQRQLVVALTRLLELLVQALPGRFIDRDERVVLD</sequence>
<organism evidence="2 3">
    <name type="scientific">Claviceps arundinis</name>
    <dbReference type="NCBI Taxonomy" id="1623583"/>
    <lineage>
        <taxon>Eukaryota</taxon>
        <taxon>Fungi</taxon>
        <taxon>Dikarya</taxon>
        <taxon>Ascomycota</taxon>
        <taxon>Pezizomycotina</taxon>
        <taxon>Sordariomycetes</taxon>
        <taxon>Hypocreomycetidae</taxon>
        <taxon>Hypocreales</taxon>
        <taxon>Clavicipitaceae</taxon>
        <taxon>Claviceps</taxon>
    </lineage>
</organism>
<feature type="compositionally biased region" description="Low complexity" evidence="1">
    <location>
        <begin position="37"/>
        <end position="68"/>
    </location>
</feature>
<feature type="compositionally biased region" description="Polar residues" evidence="1">
    <location>
        <begin position="19"/>
        <end position="29"/>
    </location>
</feature>
<proteinExistence type="predicted"/>
<feature type="compositionally biased region" description="Basic and acidic residues" evidence="1">
    <location>
        <begin position="87"/>
        <end position="100"/>
    </location>
</feature>
<evidence type="ECO:0000256" key="1">
    <source>
        <dbReference type="SAM" id="MobiDB-lite"/>
    </source>
</evidence>
<dbReference type="AlphaFoldDB" id="A0A9P7MM21"/>
<comment type="caution">
    <text evidence="2">The sequence shown here is derived from an EMBL/GenBank/DDBJ whole genome shotgun (WGS) entry which is preliminary data.</text>
</comment>
<protein>
    <submittedName>
        <fullName evidence="2">Uncharacterized protein</fullName>
    </submittedName>
</protein>
<accession>A0A9P7MM21</accession>
<feature type="region of interest" description="Disordered" evidence="1">
    <location>
        <begin position="1"/>
        <end position="104"/>
    </location>
</feature>
<evidence type="ECO:0000313" key="3">
    <source>
        <dbReference type="Proteomes" id="UP000784919"/>
    </source>
</evidence>
<reference evidence="2" key="1">
    <citation type="journal article" date="2020" name="bioRxiv">
        <title>Whole genome comparisons of ergot fungi reveals the divergence and evolution of species within the genus Claviceps are the result of varying mechanisms driving genome evolution and host range expansion.</title>
        <authorList>
            <person name="Wyka S.A."/>
            <person name="Mondo S.J."/>
            <person name="Liu M."/>
            <person name="Dettman J."/>
            <person name="Nalam V."/>
            <person name="Broders K.D."/>
        </authorList>
    </citation>
    <scope>NUCLEOTIDE SEQUENCE</scope>
    <source>
        <strain evidence="2">CCC 1102</strain>
    </source>
</reference>
<dbReference type="Proteomes" id="UP000784919">
    <property type="component" value="Unassembled WGS sequence"/>
</dbReference>
<name>A0A9P7MM21_9HYPO</name>
<feature type="compositionally biased region" description="Basic residues" evidence="1">
    <location>
        <begin position="75"/>
        <end position="86"/>
    </location>
</feature>
<evidence type="ECO:0000313" key="2">
    <source>
        <dbReference type="EMBL" id="KAG5960753.1"/>
    </source>
</evidence>
<gene>
    <name evidence="2" type="ORF">E4U56_004194</name>
</gene>